<dbReference type="Gene3D" id="3.40.50.720">
    <property type="entry name" value="NAD(P)-binding Rossmann-like Domain"/>
    <property type="match status" value="1"/>
</dbReference>
<feature type="domain" description="NmrA-like" evidence="1">
    <location>
        <begin position="2"/>
        <end position="97"/>
    </location>
</feature>
<dbReference type="PANTHER" id="PTHR43162:SF1">
    <property type="entry name" value="PRESTALK A DIFFERENTIATION PROTEIN A"/>
    <property type="match status" value="1"/>
</dbReference>
<protein>
    <submittedName>
        <fullName evidence="2">Hydroxylase</fullName>
    </submittedName>
</protein>
<dbReference type="Gene3D" id="3.90.25.10">
    <property type="entry name" value="UDP-galactose 4-epimerase, domain 1"/>
    <property type="match status" value="1"/>
</dbReference>
<evidence type="ECO:0000313" key="3">
    <source>
        <dbReference type="Proteomes" id="UP000186455"/>
    </source>
</evidence>
<dbReference type="STRING" id="1048205.AB852_25035"/>
<proteinExistence type="predicted"/>
<dbReference type="InterPro" id="IPR008030">
    <property type="entry name" value="NmrA-like"/>
</dbReference>
<dbReference type="RefSeq" id="WP_073792526.1">
    <property type="nucleotide sequence ID" value="NZ_LFBV01000007.1"/>
</dbReference>
<dbReference type="InterPro" id="IPR036291">
    <property type="entry name" value="NAD(P)-bd_dom_sf"/>
</dbReference>
<organism evidence="2 3">
    <name type="scientific">Streptomyces uncialis</name>
    <dbReference type="NCBI Taxonomy" id="1048205"/>
    <lineage>
        <taxon>Bacteria</taxon>
        <taxon>Bacillati</taxon>
        <taxon>Actinomycetota</taxon>
        <taxon>Actinomycetes</taxon>
        <taxon>Kitasatosporales</taxon>
        <taxon>Streptomycetaceae</taxon>
        <taxon>Streptomyces</taxon>
    </lineage>
</organism>
<evidence type="ECO:0000313" key="2">
    <source>
        <dbReference type="EMBL" id="OKH92203.1"/>
    </source>
</evidence>
<dbReference type="PANTHER" id="PTHR43162">
    <property type="match status" value="1"/>
</dbReference>
<evidence type="ECO:0000259" key="1">
    <source>
        <dbReference type="Pfam" id="PF05368"/>
    </source>
</evidence>
<reference evidence="2 3" key="1">
    <citation type="submission" date="2015-06" db="EMBL/GenBank/DDBJ databases">
        <title>Cloning and characterization of the uncialamcin biosynthetic gene cluster.</title>
        <authorList>
            <person name="Yan X."/>
            <person name="Huang T."/>
            <person name="Ge H."/>
            <person name="Shen B."/>
        </authorList>
    </citation>
    <scope>NUCLEOTIDE SEQUENCE [LARGE SCALE GENOMIC DNA]</scope>
    <source>
        <strain evidence="2 3">DCA2648</strain>
    </source>
</reference>
<dbReference type="Proteomes" id="UP000186455">
    <property type="component" value="Unassembled WGS sequence"/>
</dbReference>
<dbReference type="SUPFAM" id="SSF51735">
    <property type="entry name" value="NAD(P)-binding Rossmann-fold domains"/>
    <property type="match status" value="1"/>
</dbReference>
<dbReference type="Pfam" id="PF05368">
    <property type="entry name" value="NmrA"/>
    <property type="match status" value="1"/>
</dbReference>
<name>A0A1Q4V2Z3_9ACTN</name>
<dbReference type="AlphaFoldDB" id="A0A1Q4V2Z3"/>
<comment type="caution">
    <text evidence="2">The sequence shown here is derived from an EMBL/GenBank/DDBJ whole genome shotgun (WGS) entry which is preliminary data.</text>
</comment>
<sequence>MTVLVTGATGKVGRPLVDELLAAGHRVRALTRSPRAADLPDGVEVVAGNLTDPAGLAGVFDGVTAAHLITFDGAGFAPLTSGPEIVALAREAGVRRVTVLKGDVARSPLEEAVDAGGLEWTFLAPVEFMSNTLEWADPVRTEGVVREGFPEARSAMIHDADIAAVAAVALTTDGHAGQEYWLTGPQAFTAPEKVATIAEVLGREVRYEELSEDEIVARWRASGYPAEDIGFFLAMRTDPPAAGYTVLPTVEKVTGRPARTFAQWVRENAGAFGG</sequence>
<gene>
    <name evidence="2" type="ORF">AB852_25035</name>
</gene>
<dbReference type="EMBL" id="LFBV01000007">
    <property type="protein sequence ID" value="OKH92203.1"/>
    <property type="molecule type" value="Genomic_DNA"/>
</dbReference>
<dbReference type="InterPro" id="IPR051604">
    <property type="entry name" value="Ergot_Alk_Oxidoreductase"/>
</dbReference>
<accession>A0A1Q4V2Z3</accession>
<keyword evidence="3" id="KW-1185">Reference proteome</keyword>